<sequence>MHRISIRPDGLTTYATTTALLSSDVATITTHTASASPDLLAPAFGLIGADFLTAYAAAHTTHVDSLTNLSAALAGMVTATGDAASAYSKHDAAYAAALRTQSRELSA</sequence>
<evidence type="ECO:0000313" key="1">
    <source>
        <dbReference type="EMBL" id="APB01359.1"/>
    </source>
</evidence>
<protein>
    <recommendedName>
        <fullName evidence="5">ESX-1 secretion-associated protein</fullName>
    </recommendedName>
</protein>
<dbReference type="EMBL" id="BBYQ01000109">
    <property type="protein sequence ID" value="GAP31280.1"/>
    <property type="molecule type" value="Genomic_DNA"/>
</dbReference>
<dbReference type="Pfam" id="PF10824">
    <property type="entry name" value="T7SS_ESX_EspC"/>
    <property type="match status" value="1"/>
</dbReference>
<dbReference type="EMBL" id="CP017839">
    <property type="protein sequence ID" value="APB01359.1"/>
    <property type="molecule type" value="Genomic_DNA"/>
</dbReference>
<accession>A0ABC9Z160</accession>
<organism evidence="2 3">
    <name type="scientific">Nocardia seriolae</name>
    <dbReference type="NCBI Taxonomy" id="37332"/>
    <lineage>
        <taxon>Bacteria</taxon>
        <taxon>Bacillati</taxon>
        <taxon>Actinomycetota</taxon>
        <taxon>Actinomycetes</taxon>
        <taxon>Mycobacteriales</taxon>
        <taxon>Nocardiaceae</taxon>
        <taxon>Nocardia</taxon>
    </lineage>
</organism>
<dbReference type="RefSeq" id="WP_033089922.1">
    <property type="nucleotide sequence ID" value="NZ_AP017900.1"/>
</dbReference>
<reference evidence="3" key="1">
    <citation type="submission" date="2015-07" db="EMBL/GenBank/DDBJ databases">
        <title>Nocardia seriolae U-1 whole genome shotgun sequence.</title>
        <authorList>
            <person name="Imajoh M."/>
            <person name="Fukumoto Y."/>
            <person name="Sukeda M."/>
            <person name="Yamane J."/>
            <person name="Yamasaki K."/>
            <person name="Shimizu M."/>
            <person name="Ohnishi K."/>
            <person name="Oshima S."/>
        </authorList>
    </citation>
    <scope>NUCLEOTIDE SEQUENCE [LARGE SCALE GENOMIC DNA]</scope>
    <source>
        <strain evidence="3">U-1</strain>
    </source>
</reference>
<dbReference type="Proteomes" id="UP000037179">
    <property type="component" value="Unassembled WGS sequence"/>
</dbReference>
<evidence type="ECO:0000313" key="4">
    <source>
        <dbReference type="Proteomes" id="UP000180166"/>
    </source>
</evidence>
<dbReference type="AlphaFoldDB" id="A0ABC9Z160"/>
<evidence type="ECO:0000313" key="3">
    <source>
        <dbReference type="Proteomes" id="UP000037179"/>
    </source>
</evidence>
<dbReference type="KEGG" id="nsr:NS506_07339"/>
<dbReference type="InterPro" id="IPR022536">
    <property type="entry name" value="EspC"/>
</dbReference>
<reference evidence="1 4" key="3">
    <citation type="submission" date="2016-10" db="EMBL/GenBank/DDBJ databases">
        <title>Genome sequence of Nocardia seriolae strain EM150506, isolated from Anguila japonica.</title>
        <authorList>
            <person name="Han H.-J."/>
        </authorList>
    </citation>
    <scope>NUCLEOTIDE SEQUENCE [LARGE SCALE GENOMIC DNA]</scope>
    <source>
        <strain evidence="1 4">EM150506</strain>
    </source>
</reference>
<evidence type="ECO:0000313" key="2">
    <source>
        <dbReference type="EMBL" id="GAP31280.1"/>
    </source>
</evidence>
<evidence type="ECO:0008006" key="5">
    <source>
        <dbReference type="Google" id="ProtNLM"/>
    </source>
</evidence>
<name>A0ABC9Z160_9NOCA</name>
<reference evidence="2 3" key="2">
    <citation type="journal article" date="2016" name="Genome Announc.">
        <title>Draft Genome Sequence of Erythromycin- and Oxytetracycline-Sensitive Nocardia seriolae Strain U-1 (NBRC 110359).</title>
        <authorList>
            <person name="Imajoh M."/>
            <person name="Sukeda M."/>
            <person name="Shimizu M."/>
            <person name="Yamane J."/>
            <person name="Ohnishi K."/>
            <person name="Oshima S."/>
        </authorList>
    </citation>
    <scope>NUCLEOTIDE SEQUENCE [LARGE SCALE GENOMIC DNA]</scope>
    <source>
        <strain evidence="2 3">U-1</strain>
    </source>
</reference>
<dbReference type="GeneID" id="93372724"/>
<dbReference type="Proteomes" id="UP000180166">
    <property type="component" value="Chromosome"/>
</dbReference>
<gene>
    <name evidence="1" type="ORF">NS506_07339</name>
    <name evidence="2" type="ORF">NSK11_contig00109-0017</name>
</gene>
<proteinExistence type="predicted"/>
<keyword evidence="3" id="KW-1185">Reference proteome</keyword>